<evidence type="ECO:0000313" key="2">
    <source>
        <dbReference type="EMBL" id="KAF6749172.1"/>
    </source>
</evidence>
<keyword evidence="3" id="KW-1185">Reference proteome</keyword>
<feature type="compositionally biased region" description="Basic and acidic residues" evidence="1">
    <location>
        <begin position="8"/>
        <end position="17"/>
    </location>
</feature>
<sequence length="201" mass="21526">MAEEEGWKEEQQGDLPEHLQWIASGHTYNEHKQSTEHATGNETRTAIQWTQTGHAPGSIYTVEKSADPFGPGEWRTHGVPLLAGATMKGSVRKDTYEKTLKVRSMNTATGEKKGTWVQPQSFSPTQTPPSSDSPVPKAPMDSFTTISFTSKAPATDIPADNEDTGSGQGSGGYCVVFSRDVPTDEEDTGSGQGSGGYCTIA</sequence>
<accession>A0A8H6HN04</accession>
<protein>
    <submittedName>
        <fullName evidence="2">Uncharacterized protein</fullName>
    </submittedName>
</protein>
<feature type="region of interest" description="Disordered" evidence="1">
    <location>
        <begin position="103"/>
        <end position="201"/>
    </location>
</feature>
<evidence type="ECO:0000313" key="3">
    <source>
        <dbReference type="Proteomes" id="UP000521943"/>
    </source>
</evidence>
<dbReference type="OrthoDB" id="3040627at2759"/>
<comment type="caution">
    <text evidence="2">The sequence shown here is derived from an EMBL/GenBank/DDBJ whole genome shotgun (WGS) entry which is preliminary data.</text>
</comment>
<name>A0A8H6HN04_9AGAR</name>
<feature type="compositionally biased region" description="Low complexity" evidence="1">
    <location>
        <begin position="117"/>
        <end position="135"/>
    </location>
</feature>
<evidence type="ECO:0000256" key="1">
    <source>
        <dbReference type="SAM" id="MobiDB-lite"/>
    </source>
</evidence>
<dbReference type="AlphaFoldDB" id="A0A8H6HN04"/>
<dbReference type="Proteomes" id="UP000521943">
    <property type="component" value="Unassembled WGS sequence"/>
</dbReference>
<dbReference type="EMBL" id="JACGCI010000065">
    <property type="protein sequence ID" value="KAF6749172.1"/>
    <property type="molecule type" value="Genomic_DNA"/>
</dbReference>
<proteinExistence type="predicted"/>
<feature type="compositionally biased region" description="Polar residues" evidence="1">
    <location>
        <begin position="142"/>
        <end position="152"/>
    </location>
</feature>
<organism evidence="2 3">
    <name type="scientific">Ephemerocybe angulata</name>
    <dbReference type="NCBI Taxonomy" id="980116"/>
    <lineage>
        <taxon>Eukaryota</taxon>
        <taxon>Fungi</taxon>
        <taxon>Dikarya</taxon>
        <taxon>Basidiomycota</taxon>
        <taxon>Agaricomycotina</taxon>
        <taxon>Agaricomycetes</taxon>
        <taxon>Agaricomycetidae</taxon>
        <taxon>Agaricales</taxon>
        <taxon>Agaricineae</taxon>
        <taxon>Psathyrellaceae</taxon>
        <taxon>Ephemerocybe</taxon>
    </lineage>
</organism>
<reference evidence="2 3" key="1">
    <citation type="submission" date="2020-07" db="EMBL/GenBank/DDBJ databases">
        <title>Comparative genomics of pyrophilous fungi reveals a link between fire events and developmental genes.</title>
        <authorList>
            <consortium name="DOE Joint Genome Institute"/>
            <person name="Steindorff A.S."/>
            <person name="Carver A."/>
            <person name="Calhoun S."/>
            <person name="Stillman K."/>
            <person name="Liu H."/>
            <person name="Lipzen A."/>
            <person name="Pangilinan J."/>
            <person name="Labutti K."/>
            <person name="Bruns T.D."/>
            <person name="Grigoriev I.V."/>
        </authorList>
    </citation>
    <scope>NUCLEOTIDE SEQUENCE [LARGE SCALE GENOMIC DNA]</scope>
    <source>
        <strain evidence="2 3">CBS 144469</strain>
    </source>
</reference>
<feature type="compositionally biased region" description="Gly residues" evidence="1">
    <location>
        <begin position="190"/>
        <end position="201"/>
    </location>
</feature>
<gene>
    <name evidence="2" type="ORF">DFP72DRAFT_1143128</name>
</gene>
<feature type="region of interest" description="Disordered" evidence="1">
    <location>
        <begin position="1"/>
        <end position="43"/>
    </location>
</feature>